<feature type="transmembrane region" description="Helical" evidence="8">
    <location>
        <begin position="76"/>
        <end position="93"/>
    </location>
</feature>
<keyword evidence="3" id="KW-0813">Transport</keyword>
<dbReference type="GO" id="GO:0005886">
    <property type="term" value="C:plasma membrane"/>
    <property type="evidence" value="ECO:0007669"/>
    <property type="project" value="UniProtKB-SubCell"/>
</dbReference>
<keyword evidence="10" id="KW-1185">Reference proteome</keyword>
<evidence type="ECO:0000313" key="9">
    <source>
        <dbReference type="EMBL" id="MCT8970457.1"/>
    </source>
</evidence>
<feature type="transmembrane region" description="Helical" evidence="8">
    <location>
        <begin position="6"/>
        <end position="25"/>
    </location>
</feature>
<evidence type="ECO:0000256" key="8">
    <source>
        <dbReference type="RuleBase" id="RU363041"/>
    </source>
</evidence>
<keyword evidence="6 8" id="KW-1133">Transmembrane helix</keyword>
<dbReference type="InterPro" id="IPR052017">
    <property type="entry name" value="TSUP"/>
</dbReference>
<evidence type="ECO:0000256" key="6">
    <source>
        <dbReference type="ARBA" id="ARBA00022989"/>
    </source>
</evidence>
<comment type="similarity">
    <text evidence="2 8">Belongs to the 4-toluene sulfonate uptake permease (TSUP) (TC 2.A.102) family.</text>
</comment>
<name>A0AAW5QRG8_9HYPH</name>
<dbReference type="PANTHER" id="PTHR30269">
    <property type="entry name" value="TRANSMEMBRANE PROTEIN YFCA"/>
    <property type="match status" value="1"/>
</dbReference>
<accession>A0AAW5QRG8</accession>
<keyword evidence="4 8" id="KW-1003">Cell membrane</keyword>
<dbReference type="PANTHER" id="PTHR30269:SF32">
    <property type="entry name" value="MEMBRANE TRANSPORTER PROTEIN-RELATED"/>
    <property type="match status" value="1"/>
</dbReference>
<dbReference type="InterPro" id="IPR002781">
    <property type="entry name" value="TM_pro_TauE-like"/>
</dbReference>
<sequence>MLDTTTLVIAIALAYLGGGIIKGVIGVGLPTISIGVLSLFIAPGQAAAYMVIPAYVTNIWQAWHGPYLRALLKRFWSLYLALFAGSWITAGILANESSGLAAGILGILLSIYAVFGLTNPRIHISKRAETWLSPLVGLTMGMVVGATGIFTMPSMPYMQALDLDRDEFVQSIGLLFTFATVTLTSILLVHGLLPTLTLGMSAMAVVPAIIGMVLGRKLRGRIDPPLFKRIFLVGMLLIGLNLAARSFLY</sequence>
<feature type="transmembrane region" description="Helical" evidence="8">
    <location>
        <begin position="172"/>
        <end position="190"/>
    </location>
</feature>
<feature type="transmembrane region" description="Helical" evidence="8">
    <location>
        <begin position="196"/>
        <end position="214"/>
    </location>
</feature>
<reference evidence="9 10" key="1">
    <citation type="submission" date="2022-04" db="EMBL/GenBank/DDBJ databases">
        <authorList>
            <person name="Ye Y.-Q."/>
            <person name="Du Z.-J."/>
        </authorList>
    </citation>
    <scope>NUCLEOTIDE SEQUENCE [LARGE SCALE GENOMIC DNA]</scope>
    <source>
        <strain evidence="9 10">A6E488</strain>
    </source>
</reference>
<dbReference type="Pfam" id="PF01925">
    <property type="entry name" value="TauE"/>
    <property type="match status" value="1"/>
</dbReference>
<dbReference type="Proteomes" id="UP001320898">
    <property type="component" value="Unassembled WGS sequence"/>
</dbReference>
<dbReference type="RefSeq" id="WP_261614025.1">
    <property type="nucleotide sequence ID" value="NZ_JALIDZ010000001.1"/>
</dbReference>
<dbReference type="AlphaFoldDB" id="A0AAW5QRG8"/>
<dbReference type="EMBL" id="JALIDZ010000001">
    <property type="protein sequence ID" value="MCT8970457.1"/>
    <property type="molecule type" value="Genomic_DNA"/>
</dbReference>
<evidence type="ECO:0000256" key="5">
    <source>
        <dbReference type="ARBA" id="ARBA00022692"/>
    </source>
</evidence>
<evidence type="ECO:0000256" key="7">
    <source>
        <dbReference type="ARBA" id="ARBA00023136"/>
    </source>
</evidence>
<comment type="caution">
    <text evidence="9">The sequence shown here is derived from an EMBL/GenBank/DDBJ whole genome shotgun (WGS) entry which is preliminary data.</text>
</comment>
<keyword evidence="7 8" id="KW-0472">Membrane</keyword>
<proteinExistence type="inferred from homology"/>
<keyword evidence="5 8" id="KW-0812">Transmembrane</keyword>
<protein>
    <recommendedName>
        <fullName evidence="8">Probable membrane transporter protein</fullName>
    </recommendedName>
</protein>
<evidence type="ECO:0000256" key="4">
    <source>
        <dbReference type="ARBA" id="ARBA00022475"/>
    </source>
</evidence>
<evidence type="ECO:0000313" key="10">
    <source>
        <dbReference type="Proteomes" id="UP001320898"/>
    </source>
</evidence>
<comment type="subcellular location">
    <subcellularLocation>
        <location evidence="1 8">Cell membrane</location>
        <topology evidence="1 8">Multi-pass membrane protein</topology>
    </subcellularLocation>
</comment>
<feature type="transmembrane region" description="Helical" evidence="8">
    <location>
        <begin position="32"/>
        <end position="56"/>
    </location>
</feature>
<feature type="transmembrane region" description="Helical" evidence="8">
    <location>
        <begin position="100"/>
        <end position="119"/>
    </location>
</feature>
<evidence type="ECO:0000256" key="3">
    <source>
        <dbReference type="ARBA" id="ARBA00022448"/>
    </source>
</evidence>
<evidence type="ECO:0000256" key="2">
    <source>
        <dbReference type="ARBA" id="ARBA00009142"/>
    </source>
</evidence>
<organism evidence="9 10">
    <name type="scientific">Microbaculum marinisediminis</name>
    <dbReference type="NCBI Taxonomy" id="2931392"/>
    <lineage>
        <taxon>Bacteria</taxon>
        <taxon>Pseudomonadati</taxon>
        <taxon>Pseudomonadota</taxon>
        <taxon>Alphaproteobacteria</taxon>
        <taxon>Hyphomicrobiales</taxon>
        <taxon>Tepidamorphaceae</taxon>
        <taxon>Microbaculum</taxon>
    </lineage>
</organism>
<gene>
    <name evidence="9" type="ORF">MUB46_01150</name>
</gene>
<evidence type="ECO:0000256" key="1">
    <source>
        <dbReference type="ARBA" id="ARBA00004651"/>
    </source>
</evidence>
<feature type="transmembrane region" description="Helical" evidence="8">
    <location>
        <begin position="226"/>
        <end position="248"/>
    </location>
</feature>
<feature type="transmembrane region" description="Helical" evidence="8">
    <location>
        <begin position="131"/>
        <end position="151"/>
    </location>
</feature>